<dbReference type="AlphaFoldDB" id="A0A3B0LWI4"/>
<proteinExistence type="predicted"/>
<accession>A0A3B0LWI4</accession>
<dbReference type="InterPro" id="IPR013388">
    <property type="entry name" value="T3SS_OrgA/MxiK"/>
</dbReference>
<protein>
    <recommendedName>
        <fullName evidence="2">Oxygen-regulated invasion protein OrgA</fullName>
    </recommendedName>
</protein>
<dbReference type="Pfam" id="PF09482">
    <property type="entry name" value="OrgA_MxiK"/>
    <property type="match status" value="1"/>
</dbReference>
<gene>
    <name evidence="1" type="ORF">ARTV_0641</name>
</gene>
<sequence length="192" mass="22437">MKQQTFNLIKTIMYQPASYIHHSFGYPPYDKLTMAEKRIYDQQVMMHFQLPTTVDFEFADNLHVKLYINYWSRLPIAALYLGGLYQSPQLMIANQLKQLPEPFSQFLSWAKLLLPPQKQQIIPITAASYSQDELTKFGMWAMKPLIKKCSLALAAHFILLFNKNYPQWQLATVLPINYSLLKTTLNYVTYTT</sequence>
<name>A0A3B0LWI4_9GAMM</name>
<organism evidence="1">
    <name type="scientific">Arsenophonus endosymbiont of Trialeurodes vaporariorum</name>
    <dbReference type="NCBI Taxonomy" id="235567"/>
    <lineage>
        <taxon>Bacteria</taxon>
        <taxon>Pseudomonadati</taxon>
        <taxon>Pseudomonadota</taxon>
        <taxon>Gammaproteobacteria</taxon>
        <taxon>Enterobacterales</taxon>
        <taxon>Morganellaceae</taxon>
        <taxon>Arsenophonus</taxon>
    </lineage>
</organism>
<evidence type="ECO:0000313" key="1">
    <source>
        <dbReference type="EMBL" id="SSW94985.1"/>
    </source>
</evidence>
<reference evidence="1" key="1">
    <citation type="submission" date="2018-04" db="EMBL/GenBank/DDBJ databases">
        <authorList>
            <person name="Go L.Y."/>
            <person name="Mitchell J.A."/>
        </authorList>
    </citation>
    <scope>NUCLEOTIDE SEQUENCE</scope>
    <source>
        <strain evidence="1">ARTV</strain>
    </source>
</reference>
<evidence type="ECO:0008006" key="2">
    <source>
        <dbReference type="Google" id="ProtNLM"/>
    </source>
</evidence>
<dbReference type="EMBL" id="UFQR01000002">
    <property type="protein sequence ID" value="SSW94985.1"/>
    <property type="molecule type" value="Genomic_DNA"/>
</dbReference>